<feature type="short sequence motif" description="Histidine triad motif" evidence="3">
    <location>
        <begin position="102"/>
        <end position="106"/>
    </location>
</feature>
<dbReference type="Proteomes" id="UP001162031">
    <property type="component" value="Unassembled WGS sequence"/>
</dbReference>
<protein>
    <recommendedName>
        <fullName evidence="4">HIT domain-containing protein</fullName>
    </recommendedName>
</protein>
<gene>
    <name evidence="5" type="ORF">HBR001_LOCUS6703</name>
</gene>
<sequence length="151" mass="17197">MKRGRRVCAFCCNAAPFRRRSQIVYEDARVYAMLDQNPRATKHVLVIPHEHIASVDDVTPEHLDLLEHMFTTGKDVLARDGFTDATNCRFGFHRYPFTSVSHLHLHCLGLPFVPAWNCVRYTESVLSSFVSAESTVAALRAKRETMRSSDD</sequence>
<keyword evidence="6" id="KW-1185">Reference proteome</keyword>
<evidence type="ECO:0000313" key="5">
    <source>
        <dbReference type="EMBL" id="CAI5736061.1"/>
    </source>
</evidence>
<dbReference type="GO" id="GO:0016787">
    <property type="term" value="F:hydrolase activity"/>
    <property type="evidence" value="ECO:0007669"/>
    <property type="project" value="UniProtKB-KW"/>
</dbReference>
<evidence type="ECO:0000259" key="4">
    <source>
        <dbReference type="PROSITE" id="PS51084"/>
    </source>
</evidence>
<dbReference type="Gene3D" id="3.30.428.10">
    <property type="entry name" value="HIT-like"/>
    <property type="match status" value="1"/>
</dbReference>
<dbReference type="AlphaFoldDB" id="A0AAV0UGZ8"/>
<dbReference type="Pfam" id="PF11969">
    <property type="entry name" value="DcpS_C"/>
    <property type="match status" value="1"/>
</dbReference>
<dbReference type="PANTHER" id="PTHR12486">
    <property type="entry name" value="APRATAXIN-RELATED"/>
    <property type="match status" value="1"/>
</dbReference>
<evidence type="ECO:0000313" key="6">
    <source>
        <dbReference type="Proteomes" id="UP001162031"/>
    </source>
</evidence>
<evidence type="ECO:0000256" key="3">
    <source>
        <dbReference type="PROSITE-ProRule" id="PRU00464"/>
    </source>
</evidence>
<feature type="domain" description="HIT" evidence="4">
    <location>
        <begin position="10"/>
        <end position="121"/>
    </location>
</feature>
<dbReference type="InterPro" id="IPR011146">
    <property type="entry name" value="HIT-like"/>
</dbReference>
<dbReference type="EMBL" id="CANTFL010001296">
    <property type="protein sequence ID" value="CAI5736061.1"/>
    <property type="molecule type" value="Genomic_DNA"/>
</dbReference>
<name>A0AAV0UGZ8_HYABA</name>
<keyword evidence="2" id="KW-0378">Hydrolase</keyword>
<dbReference type="GO" id="GO:0000166">
    <property type="term" value="F:nucleotide binding"/>
    <property type="evidence" value="ECO:0007669"/>
    <property type="project" value="UniProtKB-KW"/>
</dbReference>
<keyword evidence="1" id="KW-0547">Nucleotide-binding</keyword>
<dbReference type="SUPFAM" id="SSF54197">
    <property type="entry name" value="HIT-like"/>
    <property type="match status" value="1"/>
</dbReference>
<dbReference type="InterPro" id="IPR036265">
    <property type="entry name" value="HIT-like_sf"/>
</dbReference>
<reference evidence="5" key="1">
    <citation type="submission" date="2022-12" db="EMBL/GenBank/DDBJ databases">
        <authorList>
            <person name="Webb A."/>
        </authorList>
    </citation>
    <scope>NUCLEOTIDE SEQUENCE</scope>
    <source>
        <strain evidence="5">Hp1</strain>
    </source>
</reference>
<dbReference type="PROSITE" id="PS51084">
    <property type="entry name" value="HIT_2"/>
    <property type="match status" value="1"/>
</dbReference>
<organism evidence="5 6">
    <name type="scientific">Hyaloperonospora brassicae</name>
    <name type="common">Brassica downy mildew</name>
    <name type="synonym">Peronospora brassicae</name>
    <dbReference type="NCBI Taxonomy" id="162125"/>
    <lineage>
        <taxon>Eukaryota</taxon>
        <taxon>Sar</taxon>
        <taxon>Stramenopiles</taxon>
        <taxon>Oomycota</taxon>
        <taxon>Peronosporomycetes</taxon>
        <taxon>Peronosporales</taxon>
        <taxon>Peronosporaceae</taxon>
        <taxon>Hyaloperonospora</taxon>
    </lineage>
</organism>
<evidence type="ECO:0000256" key="1">
    <source>
        <dbReference type="ARBA" id="ARBA00022741"/>
    </source>
</evidence>
<evidence type="ECO:0000256" key="2">
    <source>
        <dbReference type="ARBA" id="ARBA00022801"/>
    </source>
</evidence>
<accession>A0AAV0UGZ8</accession>
<comment type="caution">
    <text evidence="5">The sequence shown here is derived from an EMBL/GenBank/DDBJ whole genome shotgun (WGS) entry which is preliminary data.</text>
</comment>
<dbReference type="PANTHER" id="PTHR12486:SF5">
    <property type="entry name" value="ADENOSINE 5'-MONOPHOSPHORAMIDASE HINT3"/>
    <property type="match status" value="1"/>
</dbReference>
<proteinExistence type="predicted"/>